<accession>A0A2W0EV10</accession>
<dbReference type="EMBL" id="PDLL01000029">
    <property type="protein sequence ID" value="PYY71746.1"/>
    <property type="molecule type" value="Genomic_DNA"/>
</dbReference>
<name>A0A2W0EV10_PSEJE</name>
<organism evidence="1 2">
    <name type="scientific">Pseudomonas jessenii</name>
    <dbReference type="NCBI Taxonomy" id="77298"/>
    <lineage>
        <taxon>Bacteria</taxon>
        <taxon>Pseudomonadati</taxon>
        <taxon>Pseudomonadota</taxon>
        <taxon>Gammaproteobacteria</taxon>
        <taxon>Pseudomonadales</taxon>
        <taxon>Pseudomonadaceae</taxon>
        <taxon>Pseudomonas</taxon>
    </lineage>
</organism>
<dbReference type="AlphaFoldDB" id="A0A2W0EV10"/>
<evidence type="ECO:0000313" key="2">
    <source>
        <dbReference type="Proteomes" id="UP000247437"/>
    </source>
</evidence>
<dbReference type="Proteomes" id="UP000247437">
    <property type="component" value="Unassembled WGS sequence"/>
</dbReference>
<reference evidence="1 2" key="1">
    <citation type="journal article" date="2018" name="Appl. Microbiol. Biotechnol.">
        <title>Characterization of the caprolactam degradation pathway in Pseudomonas jessenii using mass spectrometry-based proteomics.</title>
        <authorList>
            <person name="Otzen M."/>
            <person name="Palacio C."/>
            <person name="Janssen D.B."/>
        </authorList>
    </citation>
    <scope>NUCLEOTIDE SEQUENCE [LARGE SCALE GENOMIC DNA]</scope>
    <source>
        <strain evidence="1 2">GO3</strain>
    </source>
</reference>
<sequence>MRWLQRGIRCHNRLRQVLNTLGLFNPHFTYLQGLVFGEEAVRATLHDTRARLSLEPVFSNLICSSSVELV</sequence>
<protein>
    <submittedName>
        <fullName evidence="1">Uncharacterized protein</fullName>
    </submittedName>
</protein>
<proteinExistence type="predicted"/>
<dbReference type="OrthoDB" id="9787136at2"/>
<evidence type="ECO:0000313" key="1">
    <source>
        <dbReference type="EMBL" id="PYY71746.1"/>
    </source>
</evidence>
<gene>
    <name evidence="1" type="ORF">CRX42_04580</name>
</gene>
<comment type="caution">
    <text evidence="1">The sequence shown here is derived from an EMBL/GenBank/DDBJ whole genome shotgun (WGS) entry which is preliminary data.</text>
</comment>